<sequence>MDSSPATPVWRQGPEEKPVLCNACGTRYRNGGNLEEHSLKRCFPKELVVRCSGNIRSNSLKESSSTIDVSDSDNDEEDLDSFKSVVVSSKRRCLRIINQKMTPMEKFQQELLDELKNHGIPDESSPEEVLLFENVNNFIPSNEIGLGAVLLKSDGSSI</sequence>
<evidence type="ECO:0000256" key="2">
    <source>
        <dbReference type="ARBA" id="ARBA00023125"/>
    </source>
</evidence>
<dbReference type="Pfam" id="PF00320">
    <property type="entry name" value="GATA"/>
    <property type="match status" value="1"/>
</dbReference>
<dbReference type="SMART" id="SM00401">
    <property type="entry name" value="ZnF_GATA"/>
    <property type="match status" value="1"/>
</dbReference>
<dbReference type="PANTHER" id="PTHR46855:SF21">
    <property type="entry name" value="GATA ZINC FINGER PROTEIN"/>
    <property type="match status" value="1"/>
</dbReference>
<keyword evidence="3" id="KW-0804">Transcription</keyword>
<evidence type="ECO:0000313" key="5">
    <source>
        <dbReference type="EMBL" id="AET04470.2"/>
    </source>
</evidence>
<dbReference type="STRING" id="3880.G7L9J6"/>
<dbReference type="InterPro" id="IPR013088">
    <property type="entry name" value="Znf_NHR/GATA"/>
</dbReference>
<evidence type="ECO:0000313" key="6">
    <source>
        <dbReference type="EnsemblPlants" id="AET04470"/>
    </source>
</evidence>
<dbReference type="SUPFAM" id="SSF57716">
    <property type="entry name" value="Glucocorticoid receptor-like (DNA-binding domain)"/>
    <property type="match status" value="1"/>
</dbReference>
<feature type="domain" description="GATA-type" evidence="4">
    <location>
        <begin position="2"/>
        <end position="44"/>
    </location>
</feature>
<dbReference type="GO" id="GO:0006355">
    <property type="term" value="P:regulation of DNA-templated transcription"/>
    <property type="evidence" value="ECO:0007669"/>
    <property type="project" value="InterPro"/>
</dbReference>
<dbReference type="InterPro" id="IPR044589">
    <property type="entry name" value="GATA26/27"/>
</dbReference>
<dbReference type="GO" id="GO:0008270">
    <property type="term" value="F:zinc ion binding"/>
    <property type="evidence" value="ECO:0007669"/>
    <property type="project" value="InterPro"/>
</dbReference>
<dbReference type="PaxDb" id="3880-AET04470"/>
<dbReference type="HOGENOM" id="CLU_1689371_0_0_1"/>
<name>G7L9J6_MEDTR</name>
<dbReference type="AlphaFoldDB" id="G7L9J6"/>
<dbReference type="EnsemblPlants" id="AET04470">
    <property type="protein sequence ID" value="AET04470"/>
    <property type="gene ID" value="MTR_8g089130"/>
</dbReference>
<evidence type="ECO:0000259" key="4">
    <source>
        <dbReference type="SMART" id="SM00401"/>
    </source>
</evidence>
<evidence type="ECO:0000256" key="3">
    <source>
        <dbReference type="ARBA" id="ARBA00023163"/>
    </source>
</evidence>
<dbReference type="InterPro" id="IPR000679">
    <property type="entry name" value="Znf_GATA"/>
</dbReference>
<gene>
    <name evidence="5" type="ordered locus">MTR_8g089130</name>
</gene>
<keyword evidence="7" id="KW-1185">Reference proteome</keyword>
<reference evidence="5 7" key="2">
    <citation type="journal article" date="2014" name="BMC Genomics">
        <title>An improved genome release (version Mt4.0) for the model legume Medicago truncatula.</title>
        <authorList>
            <person name="Tang H."/>
            <person name="Krishnakumar V."/>
            <person name="Bidwell S."/>
            <person name="Rosen B."/>
            <person name="Chan A."/>
            <person name="Zhou S."/>
            <person name="Gentzbittel L."/>
            <person name="Childs K.L."/>
            <person name="Yandell M."/>
            <person name="Gundlach H."/>
            <person name="Mayer K.F."/>
            <person name="Schwartz D.C."/>
            <person name="Town C.D."/>
        </authorList>
    </citation>
    <scope>GENOME REANNOTATION</scope>
    <source>
        <strain evidence="6 7">cv. Jemalong A17</strain>
    </source>
</reference>
<accession>G7L9J6</accession>
<organism evidence="5 7">
    <name type="scientific">Medicago truncatula</name>
    <name type="common">Barrel medic</name>
    <name type="synonym">Medicago tribuloides</name>
    <dbReference type="NCBI Taxonomy" id="3880"/>
    <lineage>
        <taxon>Eukaryota</taxon>
        <taxon>Viridiplantae</taxon>
        <taxon>Streptophyta</taxon>
        <taxon>Embryophyta</taxon>
        <taxon>Tracheophyta</taxon>
        <taxon>Spermatophyta</taxon>
        <taxon>Magnoliopsida</taxon>
        <taxon>eudicotyledons</taxon>
        <taxon>Gunneridae</taxon>
        <taxon>Pentapetalae</taxon>
        <taxon>rosids</taxon>
        <taxon>fabids</taxon>
        <taxon>Fabales</taxon>
        <taxon>Fabaceae</taxon>
        <taxon>Papilionoideae</taxon>
        <taxon>50 kb inversion clade</taxon>
        <taxon>NPAAA clade</taxon>
        <taxon>Hologalegina</taxon>
        <taxon>IRL clade</taxon>
        <taxon>Trifolieae</taxon>
        <taxon>Medicago</taxon>
    </lineage>
</organism>
<dbReference type="CDD" id="cd00202">
    <property type="entry name" value="ZnF_GATA"/>
    <property type="match status" value="1"/>
</dbReference>
<protein>
    <submittedName>
        <fullName evidence="5">GATA zinc finger protein</fullName>
    </submittedName>
</protein>
<dbReference type="Proteomes" id="UP000002051">
    <property type="component" value="Chromosome 8"/>
</dbReference>
<reference evidence="5 7" key="1">
    <citation type="journal article" date="2011" name="Nature">
        <title>The Medicago genome provides insight into the evolution of rhizobial symbioses.</title>
        <authorList>
            <person name="Young N.D."/>
            <person name="Debelle F."/>
            <person name="Oldroyd G.E."/>
            <person name="Geurts R."/>
            <person name="Cannon S.B."/>
            <person name="Udvardi M.K."/>
            <person name="Benedito V.A."/>
            <person name="Mayer K.F."/>
            <person name="Gouzy J."/>
            <person name="Schoof H."/>
            <person name="Van de Peer Y."/>
            <person name="Proost S."/>
            <person name="Cook D.R."/>
            <person name="Meyers B.C."/>
            <person name="Spannagl M."/>
            <person name="Cheung F."/>
            <person name="De Mita S."/>
            <person name="Krishnakumar V."/>
            <person name="Gundlach H."/>
            <person name="Zhou S."/>
            <person name="Mudge J."/>
            <person name="Bharti A.K."/>
            <person name="Murray J.D."/>
            <person name="Naoumkina M.A."/>
            <person name="Rosen B."/>
            <person name="Silverstein K.A."/>
            <person name="Tang H."/>
            <person name="Rombauts S."/>
            <person name="Zhao P.X."/>
            <person name="Zhou P."/>
            <person name="Barbe V."/>
            <person name="Bardou P."/>
            <person name="Bechner M."/>
            <person name="Bellec A."/>
            <person name="Berger A."/>
            <person name="Berges H."/>
            <person name="Bidwell S."/>
            <person name="Bisseling T."/>
            <person name="Choisne N."/>
            <person name="Couloux A."/>
            <person name="Denny R."/>
            <person name="Deshpande S."/>
            <person name="Dai X."/>
            <person name="Doyle J.J."/>
            <person name="Dudez A.M."/>
            <person name="Farmer A.D."/>
            <person name="Fouteau S."/>
            <person name="Franken C."/>
            <person name="Gibelin C."/>
            <person name="Gish J."/>
            <person name="Goldstein S."/>
            <person name="Gonzalez A.J."/>
            <person name="Green P.J."/>
            <person name="Hallab A."/>
            <person name="Hartog M."/>
            <person name="Hua A."/>
            <person name="Humphray S.J."/>
            <person name="Jeong D.H."/>
            <person name="Jing Y."/>
            <person name="Jocker A."/>
            <person name="Kenton S.M."/>
            <person name="Kim D.J."/>
            <person name="Klee K."/>
            <person name="Lai H."/>
            <person name="Lang C."/>
            <person name="Lin S."/>
            <person name="Macmil S.L."/>
            <person name="Magdelenat G."/>
            <person name="Matthews L."/>
            <person name="McCorrison J."/>
            <person name="Monaghan E.L."/>
            <person name="Mun J.H."/>
            <person name="Najar F.Z."/>
            <person name="Nicholson C."/>
            <person name="Noirot C."/>
            <person name="O'Bleness M."/>
            <person name="Paule C.R."/>
            <person name="Poulain J."/>
            <person name="Prion F."/>
            <person name="Qin B."/>
            <person name="Qu C."/>
            <person name="Retzel E.F."/>
            <person name="Riddle C."/>
            <person name="Sallet E."/>
            <person name="Samain S."/>
            <person name="Samson N."/>
            <person name="Sanders I."/>
            <person name="Saurat O."/>
            <person name="Scarpelli C."/>
            <person name="Schiex T."/>
            <person name="Segurens B."/>
            <person name="Severin A.J."/>
            <person name="Sherrier D.J."/>
            <person name="Shi R."/>
            <person name="Sims S."/>
            <person name="Singer S.R."/>
            <person name="Sinharoy S."/>
            <person name="Sterck L."/>
            <person name="Viollet A."/>
            <person name="Wang B.B."/>
            <person name="Wang K."/>
            <person name="Wang M."/>
            <person name="Wang X."/>
            <person name="Warfsmann J."/>
            <person name="Weissenbach J."/>
            <person name="White D.D."/>
            <person name="White J.D."/>
            <person name="Wiley G.B."/>
            <person name="Wincker P."/>
            <person name="Xing Y."/>
            <person name="Yang L."/>
            <person name="Yao Z."/>
            <person name="Ying F."/>
            <person name="Zhai J."/>
            <person name="Zhou L."/>
            <person name="Zuber A."/>
            <person name="Denarie J."/>
            <person name="Dixon R.A."/>
            <person name="May G.D."/>
            <person name="Schwartz D.C."/>
            <person name="Rogers J."/>
            <person name="Quetier F."/>
            <person name="Town C.D."/>
            <person name="Roe B.A."/>
        </authorList>
    </citation>
    <scope>NUCLEOTIDE SEQUENCE [LARGE SCALE GENOMIC DNA]</scope>
    <source>
        <strain evidence="5">A17</strain>
        <strain evidence="6 7">cv. Jemalong A17</strain>
    </source>
</reference>
<keyword evidence="1" id="KW-0805">Transcription regulation</keyword>
<reference evidence="6" key="3">
    <citation type="submission" date="2015-04" db="UniProtKB">
        <authorList>
            <consortium name="EnsemblPlants"/>
        </authorList>
    </citation>
    <scope>IDENTIFICATION</scope>
    <source>
        <strain evidence="6">cv. Jemalong A17</strain>
    </source>
</reference>
<evidence type="ECO:0000256" key="1">
    <source>
        <dbReference type="ARBA" id="ARBA00023015"/>
    </source>
</evidence>
<keyword evidence="2" id="KW-0238">DNA-binding</keyword>
<proteinExistence type="predicted"/>
<dbReference type="EMBL" id="CM001224">
    <property type="protein sequence ID" value="AET04470.2"/>
    <property type="molecule type" value="Genomic_DNA"/>
</dbReference>
<dbReference type="GO" id="GO:0000976">
    <property type="term" value="F:transcription cis-regulatory region binding"/>
    <property type="evidence" value="ECO:0000318"/>
    <property type="project" value="GO_Central"/>
</dbReference>
<evidence type="ECO:0000313" key="7">
    <source>
        <dbReference type="Proteomes" id="UP000002051"/>
    </source>
</evidence>
<accession>A0A0C3Y5C7</accession>
<dbReference type="Gene3D" id="3.30.50.10">
    <property type="entry name" value="Erythroid Transcription Factor GATA-1, subunit A"/>
    <property type="match status" value="1"/>
</dbReference>
<dbReference type="PANTHER" id="PTHR46855">
    <property type="entry name" value="OSJNBB0038F03.10 PROTEIN"/>
    <property type="match status" value="1"/>
</dbReference>